<accession>A3EXQ5</accession>
<comment type="catalytic activity">
    <reaction evidence="2">
        <text>(6S)-5,6,7,8-tetrahydrofolyl-(gamma-L-Glu)(n) + (n-1) H2O = (6S)-5,6,7,8-tetrahydrofolate + (n-1) L-glutamate</text>
        <dbReference type="Rhea" id="RHEA:56784"/>
        <dbReference type="Rhea" id="RHEA-COMP:14738"/>
        <dbReference type="ChEBI" id="CHEBI:15377"/>
        <dbReference type="ChEBI" id="CHEBI:29985"/>
        <dbReference type="ChEBI" id="CHEBI:57453"/>
        <dbReference type="ChEBI" id="CHEBI:141005"/>
        <dbReference type="EC" id="3.4.19.9"/>
    </reaction>
</comment>
<evidence type="ECO:0000259" key="3">
    <source>
        <dbReference type="Pfam" id="PF00117"/>
    </source>
</evidence>
<feature type="active site" description="Nucleophile" evidence="1 2">
    <location>
        <position position="2"/>
    </location>
</feature>
<dbReference type="EC" id="3.4.19.9" evidence="2"/>
<dbReference type="GO" id="GO:0046900">
    <property type="term" value="P:tetrahydrofolylpolyglutamate metabolic process"/>
    <property type="evidence" value="ECO:0007669"/>
    <property type="project" value="TreeGrafter"/>
</dbReference>
<dbReference type="GO" id="GO:0005773">
    <property type="term" value="C:vacuole"/>
    <property type="evidence" value="ECO:0007669"/>
    <property type="project" value="TreeGrafter"/>
</dbReference>
<proteinExistence type="evidence at transcript level"/>
<dbReference type="PANTHER" id="PTHR11315:SF0">
    <property type="entry name" value="FOLATE GAMMA-GLUTAMYL HYDROLASE"/>
    <property type="match status" value="1"/>
</dbReference>
<protein>
    <recommendedName>
        <fullName evidence="2">folate gamma-glutamyl hydrolase</fullName>
        <ecNumber evidence="2">3.4.19.9</ecNumber>
    </recommendedName>
</protein>
<dbReference type="Gene3D" id="3.40.50.880">
    <property type="match status" value="1"/>
</dbReference>
<name>A3EXQ5_MACHI</name>
<sequence>VCLGFEAVLTLYNHHKLLQTSCGIRYENYPLQFASKYTESLMFSQLDEKTYITLKYFPTTLNNHAWCTTLHNFTKSHLSKNWQITSTSVSKKGMKFIATVEHKTYPFIAVQFHPEKVIFEWPEEFNMPHYHAAVQANRYFYDVLIKLSKLNNNKFKSEKEEKDALIYKYKTFYPSEHKPLVFAQIYIFD</sequence>
<reference evidence="4" key="1">
    <citation type="submission" date="2006-10" db="EMBL/GenBank/DDBJ databases">
        <title>Expressed genes of the pink hibiscus mealybug, Maconellicoccus hirsutus.</title>
        <authorList>
            <person name="Hunter W.B."/>
            <person name="Hunnicutt L.E."/>
        </authorList>
    </citation>
    <scope>NUCLEOTIDE SEQUENCE</scope>
</reference>
<dbReference type="PANTHER" id="PTHR11315">
    <property type="entry name" value="PROTEASE FAMILY C26 GAMMA-GLUTAMYL HYDROLASE"/>
    <property type="match status" value="1"/>
</dbReference>
<feature type="active site" evidence="2">
    <location>
        <position position="113"/>
    </location>
</feature>
<dbReference type="InterPro" id="IPR017926">
    <property type="entry name" value="GATASE"/>
</dbReference>
<dbReference type="Pfam" id="PF00117">
    <property type="entry name" value="GATase"/>
    <property type="match status" value="1"/>
</dbReference>
<evidence type="ECO:0000256" key="2">
    <source>
        <dbReference type="PROSITE-ProRule" id="PRU00607"/>
    </source>
</evidence>
<dbReference type="EMBL" id="EF091973">
    <property type="protein sequence ID" value="ABN11965.1"/>
    <property type="molecule type" value="mRNA"/>
</dbReference>
<evidence type="ECO:0000313" key="4">
    <source>
        <dbReference type="EMBL" id="ABN11965.1"/>
    </source>
</evidence>
<feature type="non-terminal residue" evidence="4">
    <location>
        <position position="1"/>
    </location>
</feature>
<keyword evidence="2 4" id="KW-0378">Hydrolase</keyword>
<dbReference type="InterPro" id="IPR015527">
    <property type="entry name" value="Pept_C26_g-glut_hydrolase"/>
</dbReference>
<evidence type="ECO:0000256" key="1">
    <source>
        <dbReference type="PIRSR" id="PIRSR615527-1"/>
    </source>
</evidence>
<dbReference type="PROSITE" id="PS51275">
    <property type="entry name" value="PEPTIDASE_C26_GGH"/>
    <property type="match status" value="1"/>
</dbReference>
<dbReference type="AlphaFoldDB" id="A3EXQ5"/>
<organism evidence="4">
    <name type="scientific">Maconellicoccus hirsutus</name>
    <name type="common">Pink hibiscus mealybug</name>
    <dbReference type="NCBI Taxonomy" id="177089"/>
    <lineage>
        <taxon>Eukaryota</taxon>
        <taxon>Metazoa</taxon>
        <taxon>Ecdysozoa</taxon>
        <taxon>Arthropoda</taxon>
        <taxon>Hexapoda</taxon>
        <taxon>Insecta</taxon>
        <taxon>Pterygota</taxon>
        <taxon>Neoptera</taxon>
        <taxon>Paraneoptera</taxon>
        <taxon>Hemiptera</taxon>
        <taxon>Sternorrhyncha</taxon>
        <taxon>Coccoidea</taxon>
        <taxon>Pseudococcidae</taxon>
        <taxon>Maconellicoccus</taxon>
    </lineage>
</organism>
<dbReference type="GO" id="GO:0034722">
    <property type="term" value="F:gamma-glutamyl-peptidase activity"/>
    <property type="evidence" value="ECO:0007669"/>
    <property type="project" value="UniProtKB-UniRule"/>
</dbReference>
<dbReference type="InterPro" id="IPR029062">
    <property type="entry name" value="Class_I_gatase-like"/>
</dbReference>
<feature type="active site" description="Proton donor" evidence="1">
    <location>
        <position position="113"/>
    </location>
</feature>
<feature type="domain" description="Glutamine amidotransferase" evidence="3">
    <location>
        <begin position="50"/>
        <end position="117"/>
    </location>
</feature>
<dbReference type="PROSITE" id="PS51273">
    <property type="entry name" value="GATASE_TYPE_1"/>
    <property type="match status" value="1"/>
</dbReference>
<dbReference type="SUPFAM" id="SSF52317">
    <property type="entry name" value="Class I glutamine amidotransferase-like"/>
    <property type="match status" value="1"/>
</dbReference>